<dbReference type="PROSITE" id="PS00329">
    <property type="entry name" value="HSP70_2"/>
    <property type="match status" value="1"/>
</dbReference>
<gene>
    <name evidence="7" type="ORF">ROHU_029304</name>
</gene>
<evidence type="ECO:0000313" key="8">
    <source>
        <dbReference type="Proteomes" id="UP000290572"/>
    </source>
</evidence>
<comment type="similarity">
    <text evidence="1 5">Belongs to the heat shock protein 70 family.</text>
</comment>
<dbReference type="NCBIfam" id="NF001413">
    <property type="entry name" value="PRK00290.1"/>
    <property type="match status" value="1"/>
</dbReference>
<dbReference type="Pfam" id="PF00012">
    <property type="entry name" value="HSP70"/>
    <property type="match status" value="1"/>
</dbReference>
<dbReference type="FunFam" id="2.60.34.10:FF:000002">
    <property type="entry name" value="Heat shock 70 kDa"/>
    <property type="match status" value="1"/>
</dbReference>
<dbReference type="SUPFAM" id="SSF53067">
    <property type="entry name" value="Actin-like ATPase domain"/>
    <property type="match status" value="2"/>
</dbReference>
<keyword evidence="3 5" id="KW-0067">ATP-binding</keyword>
<evidence type="ECO:0000256" key="6">
    <source>
        <dbReference type="SAM" id="MobiDB-lite"/>
    </source>
</evidence>
<dbReference type="Gene3D" id="3.90.640.10">
    <property type="entry name" value="Actin, Chain A, domain 4"/>
    <property type="match status" value="1"/>
</dbReference>
<dbReference type="PRINTS" id="PR00301">
    <property type="entry name" value="HEATSHOCK70"/>
</dbReference>
<proteinExistence type="evidence at protein level"/>
<accession>A0A498LX85</accession>
<dbReference type="InterPro" id="IPR029048">
    <property type="entry name" value="HSP70_C_sf"/>
</dbReference>
<evidence type="ECO:0000256" key="5">
    <source>
        <dbReference type="RuleBase" id="RU003322"/>
    </source>
</evidence>
<keyword evidence="9" id="KW-1267">Proteomics identification</keyword>
<feature type="region of interest" description="Disordered" evidence="6">
    <location>
        <begin position="621"/>
        <end position="647"/>
    </location>
</feature>
<reference evidence="7 8" key="1">
    <citation type="submission" date="2018-03" db="EMBL/GenBank/DDBJ databases">
        <title>Draft genome sequence of Rohu Carp (Labeo rohita).</title>
        <authorList>
            <person name="Das P."/>
            <person name="Kushwaha B."/>
            <person name="Joshi C.G."/>
            <person name="Kumar D."/>
            <person name="Nagpure N.S."/>
            <person name="Sahoo L."/>
            <person name="Das S.P."/>
            <person name="Bit A."/>
            <person name="Patnaik S."/>
            <person name="Meher P.K."/>
            <person name="Jayasankar P."/>
            <person name="Koringa P.G."/>
            <person name="Patel N.V."/>
            <person name="Hinsu A.T."/>
            <person name="Kumar R."/>
            <person name="Pandey M."/>
            <person name="Agarwal S."/>
            <person name="Srivastava S."/>
            <person name="Singh M."/>
            <person name="Iquebal M.A."/>
            <person name="Jaiswal S."/>
            <person name="Angadi U.B."/>
            <person name="Kumar N."/>
            <person name="Raza M."/>
            <person name="Shah T.M."/>
            <person name="Rai A."/>
            <person name="Jena J.K."/>
        </authorList>
    </citation>
    <scope>NUCLEOTIDE SEQUENCE [LARGE SCALE GENOMIC DNA]</scope>
    <source>
        <strain evidence="7">DASCIFA01</strain>
        <tissue evidence="7">Testis</tissue>
    </source>
</reference>
<keyword evidence="2 5" id="KW-0547">Nucleotide-binding</keyword>
<keyword evidence="7" id="KW-0346">Stress response</keyword>
<dbReference type="InterPro" id="IPR013126">
    <property type="entry name" value="Hsp_70_fam"/>
</dbReference>
<dbReference type="AlphaFoldDB" id="A0A498LX85"/>
<dbReference type="GO" id="GO:0140662">
    <property type="term" value="F:ATP-dependent protein folding chaperone"/>
    <property type="evidence" value="ECO:0007669"/>
    <property type="project" value="InterPro"/>
</dbReference>
<evidence type="ECO:0000256" key="3">
    <source>
        <dbReference type="ARBA" id="ARBA00022840"/>
    </source>
</evidence>
<dbReference type="PROSITE" id="PS01036">
    <property type="entry name" value="HSP70_3"/>
    <property type="match status" value="1"/>
</dbReference>
<dbReference type="FunFam" id="3.30.420.40:FF:000172">
    <property type="entry name" value="Heat shock 70 kDa protein"/>
    <property type="match status" value="1"/>
</dbReference>
<dbReference type="Gene3D" id="2.60.34.10">
    <property type="entry name" value="Substrate Binding Domain Of DNAk, Chain A, domain 1"/>
    <property type="match status" value="1"/>
</dbReference>
<dbReference type="Gene3D" id="3.30.30.30">
    <property type="match status" value="1"/>
</dbReference>
<dbReference type="Gene3D" id="1.20.1270.10">
    <property type="match status" value="1"/>
</dbReference>
<dbReference type="SUPFAM" id="SSF100934">
    <property type="entry name" value="Heat shock protein 70kD (HSP70), C-terminal subdomain"/>
    <property type="match status" value="1"/>
</dbReference>
<dbReference type="SUPFAM" id="SSF100920">
    <property type="entry name" value="Heat shock protein 70kD (HSP70), peptide-binding domain"/>
    <property type="match status" value="1"/>
</dbReference>
<evidence type="ECO:0007829" key="9">
    <source>
        <dbReference type="PeptideAtlas" id="A0A498LX85"/>
    </source>
</evidence>
<dbReference type="FunFam" id="3.30.420.40:FF:000028">
    <property type="entry name" value="heat shock 70 kDa protein-like"/>
    <property type="match status" value="1"/>
</dbReference>
<dbReference type="InterPro" id="IPR018181">
    <property type="entry name" value="Heat_shock_70_CS"/>
</dbReference>
<dbReference type="Gene3D" id="3.30.420.40">
    <property type="match status" value="2"/>
</dbReference>
<evidence type="ECO:0000313" key="7">
    <source>
        <dbReference type="EMBL" id="RXN12851.1"/>
    </source>
</evidence>
<dbReference type="CDD" id="cd10233">
    <property type="entry name" value="ASKHA_NBD_HSP70_HSPA1"/>
    <property type="match status" value="1"/>
</dbReference>
<sequence>MSSAKGVAIGIDLGTTYSCVGVFQCGKVEIIANDQGNRTTPSYVAFTDTERLIGDAAKNQVAMNPNNTVFDAKRLIGRKFDDPVVQSDMKHWSFQVVNDGGKPKVQIEYKGENKTFYPEEISSMVLVKMKEIAEAYLGQKVTNAVISVPACFNDSQRQATKDAGVIAGLNVLRIINEPTAAAIAYGLDKGKASERNVLIFDLGGGTSDVSILTIEDGIFEVKATAGDTHLGGEDFDNCMVNHFVEEFKRKHKKDISQNKRALRRLRTACERAKRTLSSSSQASIEIDSLYEGIDFYTSITRARFEEMCSDLFRGTLEPVEKALRDAKMDKSQIHDIVLVGGSTRIPKIQKLLQDFFNGRDLNKSINPDEAVAYGAAVQAAILMGDTSGNLQNLVLLDKTPLSLGIETAGGVMTVLINRNTTFPTERTQTFTTYLDNQPSVKIQIYEGERAMTKDNNLLGTFELTGIPPAPRGVPQIEVTFDMNSDGILTVSAVDKNTGKQNKITNDRGRLSEKEIERMVQEADKYKAEDDQQRERTAAKNALESYAFNMKSSVEDENLKGKISEDDKKKVIEKCNEAISWLENNQLADKEEYEDQLKELEKVCNPIITKLYQGGMPAGGCGAQADGGSSTGAQGPTIDEVDLKHLRM</sequence>
<dbReference type="InterPro" id="IPR043129">
    <property type="entry name" value="ATPase_NBD"/>
</dbReference>
<dbReference type="FunFam" id="3.90.640.10:FF:000134">
    <property type="entry name" value="Heat shock cognate 71 kDa protein"/>
    <property type="match status" value="1"/>
</dbReference>
<dbReference type="FunFam" id="3.30.420.40:FF:000135">
    <property type="entry name" value="Heat shock cognate 71 kDa protein"/>
    <property type="match status" value="1"/>
</dbReference>
<dbReference type="Proteomes" id="UP000290572">
    <property type="component" value="Unassembled WGS sequence"/>
</dbReference>
<keyword evidence="8" id="KW-1185">Reference proteome</keyword>
<evidence type="ECO:0000256" key="2">
    <source>
        <dbReference type="ARBA" id="ARBA00022741"/>
    </source>
</evidence>
<dbReference type="GO" id="GO:0005524">
    <property type="term" value="F:ATP binding"/>
    <property type="evidence" value="ECO:0007669"/>
    <property type="project" value="UniProtKB-KW"/>
</dbReference>
<evidence type="ECO:0000256" key="1">
    <source>
        <dbReference type="ARBA" id="ARBA00007381"/>
    </source>
</evidence>
<dbReference type="FunFam" id="1.20.1270.10:FF:000025">
    <property type="entry name" value="heat shock 70 kDa protein-like"/>
    <property type="match status" value="1"/>
</dbReference>
<protein>
    <recommendedName>
        <fullName evidence="4">Heat shock cognate 71 kDa protein</fullName>
    </recommendedName>
</protein>
<dbReference type="FunFam" id="3.30.420.40:FF:000026">
    <property type="entry name" value="Heat shock protein 70"/>
    <property type="match status" value="1"/>
</dbReference>
<dbReference type="STRING" id="84645.A0A498LX85"/>
<name>A0A498LX85_LABRO</name>
<dbReference type="PROSITE" id="PS00297">
    <property type="entry name" value="HSP70_1"/>
    <property type="match status" value="1"/>
</dbReference>
<dbReference type="InterPro" id="IPR029047">
    <property type="entry name" value="HSP70_peptide-bd_sf"/>
</dbReference>
<organism evidence="7 8">
    <name type="scientific">Labeo rohita</name>
    <name type="common">Indian major carp</name>
    <name type="synonym">Cyprinus rohita</name>
    <dbReference type="NCBI Taxonomy" id="84645"/>
    <lineage>
        <taxon>Eukaryota</taxon>
        <taxon>Metazoa</taxon>
        <taxon>Chordata</taxon>
        <taxon>Craniata</taxon>
        <taxon>Vertebrata</taxon>
        <taxon>Euteleostomi</taxon>
        <taxon>Actinopterygii</taxon>
        <taxon>Neopterygii</taxon>
        <taxon>Teleostei</taxon>
        <taxon>Ostariophysi</taxon>
        <taxon>Cypriniformes</taxon>
        <taxon>Cyprinidae</taxon>
        <taxon>Labeoninae</taxon>
        <taxon>Labeonini</taxon>
        <taxon>Labeo</taxon>
    </lineage>
</organism>
<dbReference type="FunFam" id="3.30.30.30:FF:000001">
    <property type="entry name" value="heat shock 70 kDa protein-like"/>
    <property type="match status" value="1"/>
</dbReference>
<comment type="caution">
    <text evidence="7">The sequence shown here is derived from an EMBL/GenBank/DDBJ whole genome shotgun (WGS) entry which is preliminary data.</text>
</comment>
<dbReference type="EMBL" id="QBIY01013025">
    <property type="protein sequence ID" value="RXN12851.1"/>
    <property type="molecule type" value="Genomic_DNA"/>
</dbReference>
<dbReference type="PANTHER" id="PTHR19375">
    <property type="entry name" value="HEAT SHOCK PROTEIN 70KDA"/>
    <property type="match status" value="1"/>
</dbReference>
<evidence type="ECO:0000256" key="4">
    <source>
        <dbReference type="ARBA" id="ARBA00040611"/>
    </source>
</evidence>